<dbReference type="Gene3D" id="2.40.70.10">
    <property type="entry name" value="Acid Proteases"/>
    <property type="match status" value="1"/>
</dbReference>
<reference evidence="1 2" key="2">
    <citation type="journal article" date="2017" name="Genome Biol.">
        <title>New reference genome sequences of hot pepper reveal the massive evolution of plant disease-resistance genes by retroduplication.</title>
        <authorList>
            <person name="Kim S."/>
            <person name="Park J."/>
            <person name="Yeom S.I."/>
            <person name="Kim Y.M."/>
            <person name="Seo E."/>
            <person name="Kim K.T."/>
            <person name="Kim M.S."/>
            <person name="Lee J.M."/>
            <person name="Cheong K."/>
            <person name="Shin H.S."/>
            <person name="Kim S.B."/>
            <person name="Han K."/>
            <person name="Lee J."/>
            <person name="Park M."/>
            <person name="Lee H.A."/>
            <person name="Lee H.Y."/>
            <person name="Lee Y."/>
            <person name="Oh S."/>
            <person name="Lee J.H."/>
            <person name="Choi E."/>
            <person name="Choi E."/>
            <person name="Lee S.E."/>
            <person name="Jeon J."/>
            <person name="Kim H."/>
            <person name="Choi G."/>
            <person name="Song H."/>
            <person name="Lee J."/>
            <person name="Lee S.C."/>
            <person name="Kwon J.K."/>
            <person name="Lee H.Y."/>
            <person name="Koo N."/>
            <person name="Hong Y."/>
            <person name="Kim R.W."/>
            <person name="Kang W.H."/>
            <person name="Huh J.H."/>
            <person name="Kang B.C."/>
            <person name="Yang T.J."/>
            <person name="Lee Y.H."/>
            <person name="Bennetzen J.L."/>
            <person name="Choi D."/>
        </authorList>
    </citation>
    <scope>NUCLEOTIDE SEQUENCE [LARGE SCALE GENOMIC DNA]</scope>
    <source>
        <strain evidence="2">cv. CM334</strain>
    </source>
</reference>
<reference evidence="1 2" key="1">
    <citation type="journal article" date="2014" name="Nat. Genet.">
        <title>Genome sequence of the hot pepper provides insights into the evolution of pungency in Capsicum species.</title>
        <authorList>
            <person name="Kim S."/>
            <person name="Park M."/>
            <person name="Yeom S.I."/>
            <person name="Kim Y.M."/>
            <person name="Lee J.M."/>
            <person name="Lee H.A."/>
            <person name="Seo E."/>
            <person name="Choi J."/>
            <person name="Cheong K."/>
            <person name="Kim K.T."/>
            <person name="Jung K."/>
            <person name="Lee G.W."/>
            <person name="Oh S.K."/>
            <person name="Bae C."/>
            <person name="Kim S.B."/>
            <person name="Lee H.Y."/>
            <person name="Kim S.Y."/>
            <person name="Kim M.S."/>
            <person name="Kang B.C."/>
            <person name="Jo Y.D."/>
            <person name="Yang H.B."/>
            <person name="Jeong H.J."/>
            <person name="Kang W.H."/>
            <person name="Kwon J.K."/>
            <person name="Shin C."/>
            <person name="Lim J.Y."/>
            <person name="Park J.H."/>
            <person name="Huh J.H."/>
            <person name="Kim J.S."/>
            <person name="Kim B.D."/>
            <person name="Cohen O."/>
            <person name="Paran I."/>
            <person name="Suh M.C."/>
            <person name="Lee S.B."/>
            <person name="Kim Y.K."/>
            <person name="Shin Y."/>
            <person name="Noh S.J."/>
            <person name="Park J."/>
            <person name="Seo Y.S."/>
            <person name="Kwon S.Y."/>
            <person name="Kim H.A."/>
            <person name="Park J.M."/>
            <person name="Kim H.J."/>
            <person name="Choi S.B."/>
            <person name="Bosland P.W."/>
            <person name="Reeves G."/>
            <person name="Jo S.H."/>
            <person name="Lee B.W."/>
            <person name="Cho H.T."/>
            <person name="Choi H.S."/>
            <person name="Lee M.S."/>
            <person name="Yu Y."/>
            <person name="Do Choi Y."/>
            <person name="Park B.S."/>
            <person name="van Deynze A."/>
            <person name="Ashrafi H."/>
            <person name="Hill T."/>
            <person name="Kim W.T."/>
            <person name="Pai H.S."/>
            <person name="Ahn H.K."/>
            <person name="Yeam I."/>
            <person name="Giovannoni J.J."/>
            <person name="Rose J.K."/>
            <person name="Sorensen I."/>
            <person name="Lee S.J."/>
            <person name="Kim R.W."/>
            <person name="Choi I.Y."/>
            <person name="Choi B.S."/>
            <person name="Lim J.S."/>
            <person name="Lee Y.H."/>
            <person name="Choi D."/>
        </authorList>
    </citation>
    <scope>NUCLEOTIDE SEQUENCE [LARGE SCALE GENOMIC DNA]</scope>
    <source>
        <strain evidence="2">cv. CM334</strain>
    </source>
</reference>
<proteinExistence type="predicted"/>
<comment type="caution">
    <text evidence="1">The sequence shown here is derived from an EMBL/GenBank/DDBJ whole genome shotgun (WGS) entry which is preliminary data.</text>
</comment>
<evidence type="ECO:0000313" key="2">
    <source>
        <dbReference type="Proteomes" id="UP000222542"/>
    </source>
</evidence>
<organism evidence="1 2">
    <name type="scientific">Capsicum annuum</name>
    <name type="common">Capsicum pepper</name>
    <dbReference type="NCBI Taxonomy" id="4072"/>
    <lineage>
        <taxon>Eukaryota</taxon>
        <taxon>Viridiplantae</taxon>
        <taxon>Streptophyta</taxon>
        <taxon>Embryophyta</taxon>
        <taxon>Tracheophyta</taxon>
        <taxon>Spermatophyta</taxon>
        <taxon>Magnoliopsida</taxon>
        <taxon>eudicotyledons</taxon>
        <taxon>Gunneridae</taxon>
        <taxon>Pentapetalae</taxon>
        <taxon>asterids</taxon>
        <taxon>lamiids</taxon>
        <taxon>Solanales</taxon>
        <taxon>Solanaceae</taxon>
        <taxon>Solanoideae</taxon>
        <taxon>Capsiceae</taxon>
        <taxon>Capsicum</taxon>
    </lineage>
</organism>
<keyword evidence="2" id="KW-1185">Reference proteome</keyword>
<name>A0A2G2Z7Q5_CAPAN</name>
<dbReference type="Gramene" id="PHT78043">
    <property type="protein sequence ID" value="PHT78043"/>
    <property type="gene ID" value="T459_16095"/>
</dbReference>
<dbReference type="AlphaFoldDB" id="A0A2G2Z7Q5"/>
<dbReference type="EMBL" id="AYRZ02000006">
    <property type="protein sequence ID" value="PHT78043.1"/>
    <property type="molecule type" value="Genomic_DNA"/>
</dbReference>
<sequence>MVDIKAIHTLLDAKVVEKYGQKLKKSPFFVQTVSPKAQAIVGMVYDIQIVIRSWTGKCNLMSLSLVDFEFILGIDILKKFHLVPIPHLDGVMNMDEANPNLIKGDHPCGEDKKVKNKGPIISAILVQKGLKKRALDKVTVKKMYHIPLVQELMDRLSNAF</sequence>
<dbReference type="InterPro" id="IPR021109">
    <property type="entry name" value="Peptidase_aspartic_dom_sf"/>
</dbReference>
<dbReference type="Proteomes" id="UP000222542">
    <property type="component" value="Unassembled WGS sequence"/>
</dbReference>
<evidence type="ECO:0000313" key="1">
    <source>
        <dbReference type="EMBL" id="PHT78043.1"/>
    </source>
</evidence>
<gene>
    <name evidence="1" type="ORF">T459_16095</name>
</gene>
<accession>A0A2G2Z7Q5</accession>
<protein>
    <submittedName>
        <fullName evidence="1">Uncharacterized protein</fullName>
    </submittedName>
</protein>